<dbReference type="GO" id="GO:0005856">
    <property type="term" value="C:cytoskeleton"/>
    <property type="evidence" value="ECO:0007669"/>
    <property type="project" value="UniProtKB-SubCell"/>
</dbReference>
<dbReference type="AlphaFoldDB" id="A0A553PHD5"/>
<proteinExistence type="inferred from homology"/>
<dbReference type="InterPro" id="IPR043970">
    <property type="entry name" value="FUZ/MON1/HPS1_longin_3"/>
</dbReference>
<evidence type="ECO:0000313" key="9">
    <source>
        <dbReference type="Proteomes" id="UP000318571"/>
    </source>
</evidence>
<dbReference type="InterPro" id="IPR043972">
    <property type="entry name" value="FUZ/MON1/HPS1_longin_1"/>
</dbReference>
<gene>
    <name evidence="8" type="ORF">TCAL_02701</name>
</gene>
<evidence type="ECO:0000313" key="8">
    <source>
        <dbReference type="EMBL" id="TRY77085.1"/>
    </source>
</evidence>
<evidence type="ECO:0000256" key="2">
    <source>
        <dbReference type="ARBA" id="ARBA00008550"/>
    </source>
</evidence>
<dbReference type="GO" id="GO:0016192">
    <property type="term" value="P:vesicle-mediated transport"/>
    <property type="evidence" value="ECO:0007669"/>
    <property type="project" value="InterPro"/>
</dbReference>
<feature type="non-terminal residue" evidence="8">
    <location>
        <position position="1"/>
    </location>
</feature>
<keyword evidence="4" id="KW-0206">Cytoskeleton</keyword>
<keyword evidence="3" id="KW-0963">Cytoplasm</keyword>
<dbReference type="GO" id="GO:1905515">
    <property type="term" value="P:non-motile cilium assembly"/>
    <property type="evidence" value="ECO:0007669"/>
    <property type="project" value="TreeGrafter"/>
</dbReference>
<evidence type="ECO:0000256" key="3">
    <source>
        <dbReference type="ARBA" id="ARBA00022490"/>
    </source>
</evidence>
<dbReference type="EMBL" id="VCGU01000004">
    <property type="protein sequence ID" value="TRY77085.1"/>
    <property type="molecule type" value="Genomic_DNA"/>
</dbReference>
<accession>A0A553PHD5</accession>
<keyword evidence="9" id="KW-1185">Reference proteome</keyword>
<comment type="similarity">
    <text evidence="2">Belongs to the fuzzy family.</text>
</comment>
<dbReference type="STRING" id="6832.A0A553PHD5"/>
<evidence type="ECO:0000256" key="4">
    <source>
        <dbReference type="ARBA" id="ARBA00023212"/>
    </source>
</evidence>
<evidence type="ECO:0000259" key="5">
    <source>
        <dbReference type="Pfam" id="PF19036"/>
    </source>
</evidence>
<organism evidence="8 9">
    <name type="scientific">Tigriopus californicus</name>
    <name type="common">Marine copepod</name>
    <dbReference type="NCBI Taxonomy" id="6832"/>
    <lineage>
        <taxon>Eukaryota</taxon>
        <taxon>Metazoa</taxon>
        <taxon>Ecdysozoa</taxon>
        <taxon>Arthropoda</taxon>
        <taxon>Crustacea</taxon>
        <taxon>Multicrustacea</taxon>
        <taxon>Hexanauplia</taxon>
        <taxon>Copepoda</taxon>
        <taxon>Harpacticoida</taxon>
        <taxon>Harpacticidae</taxon>
        <taxon>Tigriopus</taxon>
    </lineage>
</organism>
<evidence type="ECO:0000259" key="7">
    <source>
        <dbReference type="Pfam" id="PF19038"/>
    </source>
</evidence>
<protein>
    <recommendedName>
        <fullName evidence="10">FUZ/MON1/HPS1 first Longin domain-containing protein</fullName>
    </recommendedName>
</protein>
<sequence length="443" mass="49742">FQRNNKNETMSVYLVCITTGGGIPILSRKHGDIKSLPFPLLASLNGVALFGESHDINLISTSTRDCRIVWRDFHNSIRLIVAVSNDTISEVHIHKLLDLIFQSMVLTVGLNDLVGQRNVERTKRDLRASYFIIDRLISLMSPSESYTNFGDLVGAADCVVFPESHLIQNYLESYVESVDSTYGCVMVDGRIACATKNWWSLHPDEINLLSLSVLTDNWSTLRDVPIFLPVKSPTVPFRFIVCQLLANVTVCSLCGPAPQLPAIEGMIQKNWKSTHNLLSSLASIVPRGFPSVPIDSNILGLILVNLDNKRVISSLQPIITDPMAKDPLGPTTRNMPNARKFDILRTFYRNTVGPIFPDHFVPTPHAADAKGDFPSMNVSHAVLKHPVGETYQCSEFHKCYALQHRQYQLFLLFTSNIPNHFMRNSAHRTLQLFLSDKTFQIIR</sequence>
<name>A0A553PHD5_TIGCA</name>
<dbReference type="Pfam" id="PF19036">
    <property type="entry name" value="Fuz_longin_1"/>
    <property type="match status" value="1"/>
</dbReference>
<evidence type="ECO:0000259" key="6">
    <source>
        <dbReference type="Pfam" id="PF19037"/>
    </source>
</evidence>
<dbReference type="Proteomes" id="UP000318571">
    <property type="component" value="Chromosome 5"/>
</dbReference>
<comment type="caution">
    <text evidence="8">The sequence shown here is derived from an EMBL/GenBank/DDBJ whole genome shotgun (WGS) entry which is preliminary data.</text>
</comment>
<dbReference type="Pfam" id="PF19038">
    <property type="entry name" value="Fuz_longin_3"/>
    <property type="match status" value="1"/>
</dbReference>
<feature type="domain" description="FUZ/MON1/HPS1 second Longin" evidence="6">
    <location>
        <begin position="179"/>
        <end position="271"/>
    </location>
</feature>
<comment type="subcellular location">
    <subcellularLocation>
        <location evidence="1">Cytoplasm</location>
        <location evidence="1">Cytoskeleton</location>
    </subcellularLocation>
</comment>
<dbReference type="PANTHER" id="PTHR13559">
    <property type="entry name" value="INTRACELLULAR TRAFFIC PROTEIN-RELATED"/>
    <property type="match status" value="1"/>
</dbReference>
<dbReference type="PANTHER" id="PTHR13559:SF1">
    <property type="entry name" value="PROTEIN FUZZY HOMOLOG"/>
    <property type="match status" value="1"/>
</dbReference>
<evidence type="ECO:0008006" key="10">
    <source>
        <dbReference type="Google" id="ProtNLM"/>
    </source>
</evidence>
<evidence type="ECO:0000256" key="1">
    <source>
        <dbReference type="ARBA" id="ARBA00004245"/>
    </source>
</evidence>
<feature type="domain" description="FUZ/MON1/HPS1 first Longin" evidence="5">
    <location>
        <begin position="13"/>
        <end position="136"/>
    </location>
</feature>
<dbReference type="Pfam" id="PF19037">
    <property type="entry name" value="Fuz_longin_2"/>
    <property type="match status" value="1"/>
</dbReference>
<feature type="domain" description="FUZ/MON1/HPS1 third Longin" evidence="7">
    <location>
        <begin position="297"/>
        <end position="435"/>
    </location>
</feature>
<dbReference type="InterPro" id="IPR043971">
    <property type="entry name" value="FUZ/MON1/HPS1_longin_2"/>
</dbReference>
<dbReference type="OMA" id="LDQYSCS"/>
<dbReference type="InterPro" id="IPR026069">
    <property type="entry name" value="Fuzzy"/>
</dbReference>
<reference evidence="8 9" key="1">
    <citation type="journal article" date="2018" name="Nat. Ecol. Evol.">
        <title>Genomic signatures of mitonuclear coevolution across populations of Tigriopus californicus.</title>
        <authorList>
            <person name="Barreto F.S."/>
            <person name="Watson E.T."/>
            <person name="Lima T.G."/>
            <person name="Willett C.S."/>
            <person name="Edmands S."/>
            <person name="Li W."/>
            <person name="Burton R.S."/>
        </authorList>
    </citation>
    <scope>NUCLEOTIDE SEQUENCE [LARGE SCALE GENOMIC DNA]</scope>
    <source>
        <strain evidence="8 9">San Diego</strain>
    </source>
</reference>